<accession>A0A368H130</accession>
<gene>
    <name evidence="1" type="ORF">ANCCAN_04932</name>
</gene>
<protein>
    <submittedName>
        <fullName evidence="1">Uncharacterized protein</fullName>
    </submittedName>
</protein>
<keyword evidence="2" id="KW-1185">Reference proteome</keyword>
<sequence>MKRNWTKANFTDVISFDERKPILRKALQKGWYELDAPYLHDTVDAFLKRLRACSMPTETFPDFDVVYGLQ</sequence>
<proteinExistence type="predicted"/>
<dbReference type="EMBL" id="JOJR01000040">
    <property type="protein sequence ID" value="RCN48950.1"/>
    <property type="molecule type" value="Genomic_DNA"/>
</dbReference>
<dbReference type="Proteomes" id="UP000252519">
    <property type="component" value="Unassembled WGS sequence"/>
</dbReference>
<name>A0A368H130_ANCCA</name>
<reference evidence="1 2" key="1">
    <citation type="submission" date="2014-10" db="EMBL/GenBank/DDBJ databases">
        <title>Draft genome of the hookworm Ancylostoma caninum.</title>
        <authorList>
            <person name="Mitreva M."/>
        </authorList>
    </citation>
    <scope>NUCLEOTIDE SEQUENCE [LARGE SCALE GENOMIC DNA]</scope>
    <source>
        <strain evidence="1 2">Baltimore</strain>
    </source>
</reference>
<organism evidence="1 2">
    <name type="scientific">Ancylostoma caninum</name>
    <name type="common">Dog hookworm</name>
    <dbReference type="NCBI Taxonomy" id="29170"/>
    <lineage>
        <taxon>Eukaryota</taxon>
        <taxon>Metazoa</taxon>
        <taxon>Ecdysozoa</taxon>
        <taxon>Nematoda</taxon>
        <taxon>Chromadorea</taxon>
        <taxon>Rhabditida</taxon>
        <taxon>Rhabditina</taxon>
        <taxon>Rhabditomorpha</taxon>
        <taxon>Strongyloidea</taxon>
        <taxon>Ancylostomatidae</taxon>
        <taxon>Ancylostomatinae</taxon>
        <taxon>Ancylostoma</taxon>
    </lineage>
</organism>
<comment type="caution">
    <text evidence="1">The sequence shown here is derived from an EMBL/GenBank/DDBJ whole genome shotgun (WGS) entry which is preliminary data.</text>
</comment>
<evidence type="ECO:0000313" key="1">
    <source>
        <dbReference type="EMBL" id="RCN48950.1"/>
    </source>
</evidence>
<evidence type="ECO:0000313" key="2">
    <source>
        <dbReference type="Proteomes" id="UP000252519"/>
    </source>
</evidence>
<dbReference type="AlphaFoldDB" id="A0A368H130"/>